<evidence type="ECO:0000313" key="1">
    <source>
        <dbReference type="EMBL" id="CAG5109324.1"/>
    </source>
</evidence>
<reference evidence="1" key="1">
    <citation type="submission" date="2021-04" db="EMBL/GenBank/DDBJ databases">
        <authorList>
            <person name="Chebbi M.A.C M."/>
        </authorList>
    </citation>
    <scope>NUCLEOTIDE SEQUENCE</scope>
</reference>
<protein>
    <submittedName>
        <fullName evidence="1">Uncharacterized protein</fullName>
    </submittedName>
</protein>
<dbReference type="Proteomes" id="UP000786811">
    <property type="component" value="Unassembled WGS sequence"/>
</dbReference>
<feature type="non-terminal residue" evidence="1">
    <location>
        <position position="1"/>
    </location>
</feature>
<sequence>HRDHKTARIIVNARDKTTSYKSPCTLSGPNVLSDTETEQFDHSTTHDNSLELKNLFPKLKIGLEEVKPNVIITENSDLHIMQNSCKGSIKLNSDIVTSCNELVNSNDNLNAHRVNQDTMILDCDLDLNDVGVNSKDICDHNYEDNTVLPNPVVNPIGNIANKTGLDYASIDSNIKLYAQSVSQDLQTECNSSKFLDNSHETSQENEVCICLKI</sequence>
<keyword evidence="2" id="KW-1185">Reference proteome</keyword>
<dbReference type="OrthoDB" id="10410226at2759"/>
<dbReference type="AlphaFoldDB" id="A0A8J2HS42"/>
<accession>A0A8J2HS42</accession>
<gene>
    <name evidence="1" type="ORF">HICCMSTLAB_LOCUS13960</name>
</gene>
<name>A0A8J2HS42_COTCN</name>
<organism evidence="1 2">
    <name type="scientific">Cotesia congregata</name>
    <name type="common">Parasitoid wasp</name>
    <name type="synonym">Apanteles congregatus</name>
    <dbReference type="NCBI Taxonomy" id="51543"/>
    <lineage>
        <taxon>Eukaryota</taxon>
        <taxon>Metazoa</taxon>
        <taxon>Ecdysozoa</taxon>
        <taxon>Arthropoda</taxon>
        <taxon>Hexapoda</taxon>
        <taxon>Insecta</taxon>
        <taxon>Pterygota</taxon>
        <taxon>Neoptera</taxon>
        <taxon>Endopterygota</taxon>
        <taxon>Hymenoptera</taxon>
        <taxon>Apocrita</taxon>
        <taxon>Ichneumonoidea</taxon>
        <taxon>Braconidae</taxon>
        <taxon>Microgastrinae</taxon>
        <taxon>Cotesia</taxon>
    </lineage>
</organism>
<dbReference type="EMBL" id="CAJNRD030001124">
    <property type="protein sequence ID" value="CAG5109324.1"/>
    <property type="molecule type" value="Genomic_DNA"/>
</dbReference>
<comment type="caution">
    <text evidence="1">The sequence shown here is derived from an EMBL/GenBank/DDBJ whole genome shotgun (WGS) entry which is preliminary data.</text>
</comment>
<evidence type="ECO:0000313" key="2">
    <source>
        <dbReference type="Proteomes" id="UP000786811"/>
    </source>
</evidence>
<proteinExistence type="predicted"/>